<evidence type="ECO:0000313" key="6">
    <source>
        <dbReference type="Proteomes" id="UP001497472"/>
    </source>
</evidence>
<evidence type="ECO:0000256" key="1">
    <source>
        <dbReference type="SAM" id="MobiDB-lite"/>
    </source>
</evidence>
<evidence type="ECO:0000313" key="3">
    <source>
        <dbReference type="EMBL" id="CAK1542962.1"/>
    </source>
</evidence>
<name>A0AAV1J0I4_9NEOP</name>
<dbReference type="EMBL" id="CAVLEF010000004">
    <property type="protein sequence ID" value="CAK1542962.1"/>
    <property type="molecule type" value="Genomic_DNA"/>
</dbReference>
<protein>
    <recommendedName>
        <fullName evidence="7">Retrovirus-related Gag polyprotein from transposon HMS-Beagle</fullName>
    </recommendedName>
</protein>
<comment type="caution">
    <text evidence="2">The sequence shown here is derived from an EMBL/GenBank/DDBJ whole genome shotgun (WGS) entry which is preliminary data.</text>
</comment>
<feature type="compositionally biased region" description="Basic and acidic residues" evidence="1">
    <location>
        <begin position="391"/>
        <end position="402"/>
    </location>
</feature>
<keyword evidence="6" id="KW-1185">Reference proteome</keyword>
<evidence type="ECO:0000313" key="5">
    <source>
        <dbReference type="EMBL" id="CAK1548884.1"/>
    </source>
</evidence>
<proteinExistence type="predicted"/>
<dbReference type="AlphaFoldDB" id="A0AAV1J0I4"/>
<reference evidence="2 6" key="1">
    <citation type="submission" date="2023-11" db="EMBL/GenBank/DDBJ databases">
        <authorList>
            <person name="Okamura Y."/>
        </authorList>
    </citation>
    <scope>NUCLEOTIDE SEQUENCE [LARGE SCALE GENOMIC DNA]</scope>
</reference>
<evidence type="ECO:0000313" key="4">
    <source>
        <dbReference type="EMBL" id="CAK1544518.1"/>
    </source>
</evidence>
<dbReference type="EMBL" id="CAVLEF010000011">
    <property type="protein sequence ID" value="CAK1548884.1"/>
    <property type="molecule type" value="Genomic_DNA"/>
</dbReference>
<organism evidence="2 6">
    <name type="scientific">Leptosia nina</name>
    <dbReference type="NCBI Taxonomy" id="320188"/>
    <lineage>
        <taxon>Eukaryota</taxon>
        <taxon>Metazoa</taxon>
        <taxon>Ecdysozoa</taxon>
        <taxon>Arthropoda</taxon>
        <taxon>Hexapoda</taxon>
        <taxon>Insecta</taxon>
        <taxon>Pterygota</taxon>
        <taxon>Neoptera</taxon>
        <taxon>Endopterygota</taxon>
        <taxon>Lepidoptera</taxon>
        <taxon>Glossata</taxon>
        <taxon>Ditrysia</taxon>
        <taxon>Papilionoidea</taxon>
        <taxon>Pieridae</taxon>
        <taxon>Pierinae</taxon>
        <taxon>Leptosia</taxon>
    </lineage>
</organism>
<sequence length="402" mass="46810">MTSEQDIIFKSLRFVPDFDGNPHVLTRFIKICDELVRQFMRDDPQASLSNISLINGILNKITGHAGRLINSNGIPDSWQGIRDSLINNFSDQRDETALYNDIACLTQGQNSPQEFYDKCNNLFSTIMTYVSLHETIETTIDAKRQLYRKLTLQAFIRGLKEPLGSRIRCMRPETIEKALEFVQEELNVIYLQNRNDALPKFHHTLKPQSSVQTTHTPQPLLYNVNKHNLPFPRINTPYTFPQFKSSQPNHFMPRFPTRTQQVFRAPPPNYNPNSNLFRLPPRNQVAQKQGPTPMSGVSHYVTKELPLTGHDWRKHGNPPPTNYFKSRDLNVNECVEPDYYDYYDQYNPTVEYPDYYYFDPDYNSYYNCEEIEQSNEIPDSDECAQVTETENFPKGKNSEKPK</sequence>
<evidence type="ECO:0008006" key="7">
    <source>
        <dbReference type="Google" id="ProtNLM"/>
    </source>
</evidence>
<dbReference type="EMBL" id="CAVLEF010000005">
    <property type="protein sequence ID" value="CAK1544518.1"/>
    <property type="molecule type" value="Genomic_DNA"/>
</dbReference>
<feature type="region of interest" description="Disordered" evidence="1">
    <location>
        <begin position="374"/>
        <end position="402"/>
    </location>
</feature>
<gene>
    <name evidence="2" type="ORF">LNINA_LOCUS2510</name>
    <name evidence="3" type="ORF">LNINA_LOCUS2807</name>
    <name evidence="4" type="ORF">LNINA_LOCUS4255</name>
    <name evidence="5" type="ORF">LNINA_LOCUS8233</name>
</gene>
<evidence type="ECO:0000313" key="2">
    <source>
        <dbReference type="EMBL" id="CAK1542633.1"/>
    </source>
</evidence>
<dbReference type="Proteomes" id="UP001497472">
    <property type="component" value="Unassembled WGS sequence"/>
</dbReference>
<accession>A0AAV1J0I4</accession>
<dbReference type="EMBL" id="CAVLEF010000003">
    <property type="protein sequence ID" value="CAK1542633.1"/>
    <property type="molecule type" value="Genomic_DNA"/>
</dbReference>